<organism evidence="5 6">
    <name type="scientific">Ammonicoccus fulvus</name>
    <dbReference type="NCBI Taxonomy" id="3138240"/>
    <lineage>
        <taxon>Bacteria</taxon>
        <taxon>Bacillati</taxon>
        <taxon>Actinomycetota</taxon>
        <taxon>Actinomycetes</taxon>
        <taxon>Propionibacteriales</taxon>
        <taxon>Propionibacteriaceae</taxon>
        <taxon>Ammonicoccus</taxon>
    </lineage>
</organism>
<evidence type="ECO:0000259" key="3">
    <source>
        <dbReference type="Pfam" id="PF01408"/>
    </source>
</evidence>
<dbReference type="InterPro" id="IPR055170">
    <property type="entry name" value="GFO_IDH_MocA-like_dom"/>
</dbReference>
<feature type="domain" description="Gfo/Idh/MocA-like oxidoreductase N-terminal" evidence="3">
    <location>
        <begin position="3"/>
        <end position="122"/>
    </location>
</feature>
<gene>
    <name evidence="5" type="ORF">AADG42_03095</name>
</gene>
<dbReference type="InterPro" id="IPR036291">
    <property type="entry name" value="NAD(P)-bd_dom_sf"/>
</dbReference>
<sequence length="319" mass="33967">MNVRWGFAGLGRMAELAAEALDESPRSELVAVGSRSREKAQAFAAGHGVPSEHAHGTYADLIADAEVDAIYVATPHPQHTDIALGAIAAGKPVLVEKAFTASVEDTRAIIEAARAAGVFCMEAMWTRFNPGVVRIRELIAEGAIGEVRGVHGDLTAARTYDPADRLFAAELGGGAVLDLGVYVISFAQHFLGTPTVVHATGGLYPNGVESDFSIMLGFPGGRSSTLSGGFTTHGPGRMMILGTQGWIDMHPRFHRAPSFTVWRGGESETHEFAYSYAHEFEHVAECLDRGLTESPIMPLADTLVVQEVMAEVLAQVRGA</sequence>
<dbReference type="Pfam" id="PF22725">
    <property type="entry name" value="GFO_IDH_MocA_C3"/>
    <property type="match status" value="1"/>
</dbReference>
<dbReference type="InterPro" id="IPR050984">
    <property type="entry name" value="Gfo/Idh/MocA_domain"/>
</dbReference>
<dbReference type="EMBL" id="CP154795">
    <property type="protein sequence ID" value="XAN06332.1"/>
    <property type="molecule type" value="Genomic_DNA"/>
</dbReference>
<keyword evidence="2" id="KW-0560">Oxidoreductase</keyword>
<evidence type="ECO:0000259" key="4">
    <source>
        <dbReference type="Pfam" id="PF22725"/>
    </source>
</evidence>
<feature type="domain" description="GFO/IDH/MocA-like oxidoreductase" evidence="4">
    <location>
        <begin position="133"/>
        <end position="247"/>
    </location>
</feature>
<comment type="similarity">
    <text evidence="1">Belongs to the Gfo/Idh/MocA family.</text>
</comment>
<evidence type="ECO:0000313" key="5">
    <source>
        <dbReference type="EMBL" id="XAN06332.1"/>
    </source>
</evidence>
<proteinExistence type="inferred from homology"/>
<dbReference type="SUPFAM" id="SSF55347">
    <property type="entry name" value="Glyceraldehyde-3-phosphate dehydrogenase-like, C-terminal domain"/>
    <property type="match status" value="1"/>
</dbReference>
<evidence type="ECO:0000313" key="6">
    <source>
        <dbReference type="Proteomes" id="UP001442841"/>
    </source>
</evidence>
<dbReference type="PANTHER" id="PTHR22604:SF105">
    <property type="entry name" value="TRANS-1,2-DIHYDROBENZENE-1,2-DIOL DEHYDROGENASE"/>
    <property type="match status" value="1"/>
</dbReference>
<protein>
    <submittedName>
        <fullName evidence="5">Gfo/Idh/MocA family oxidoreductase</fullName>
    </submittedName>
</protein>
<keyword evidence="6" id="KW-1185">Reference proteome</keyword>
<accession>A0ABZ3FN88</accession>
<dbReference type="PANTHER" id="PTHR22604">
    <property type="entry name" value="OXIDOREDUCTASES"/>
    <property type="match status" value="1"/>
</dbReference>
<dbReference type="Proteomes" id="UP001442841">
    <property type="component" value="Chromosome"/>
</dbReference>
<name>A0ABZ3FN88_9ACTN</name>
<dbReference type="Gene3D" id="3.30.360.10">
    <property type="entry name" value="Dihydrodipicolinate Reductase, domain 2"/>
    <property type="match status" value="1"/>
</dbReference>
<evidence type="ECO:0000256" key="2">
    <source>
        <dbReference type="ARBA" id="ARBA00023002"/>
    </source>
</evidence>
<dbReference type="RefSeq" id="WP_425307766.1">
    <property type="nucleotide sequence ID" value="NZ_CP154795.1"/>
</dbReference>
<dbReference type="SUPFAM" id="SSF51735">
    <property type="entry name" value="NAD(P)-binding Rossmann-fold domains"/>
    <property type="match status" value="1"/>
</dbReference>
<dbReference type="InterPro" id="IPR000683">
    <property type="entry name" value="Gfo/Idh/MocA-like_OxRdtase_N"/>
</dbReference>
<dbReference type="Pfam" id="PF01408">
    <property type="entry name" value="GFO_IDH_MocA"/>
    <property type="match status" value="1"/>
</dbReference>
<dbReference type="Gene3D" id="3.40.50.720">
    <property type="entry name" value="NAD(P)-binding Rossmann-like Domain"/>
    <property type="match status" value="1"/>
</dbReference>
<evidence type="ECO:0000256" key="1">
    <source>
        <dbReference type="ARBA" id="ARBA00010928"/>
    </source>
</evidence>
<reference evidence="5 6" key="1">
    <citation type="submission" date="2024-04" db="EMBL/GenBank/DDBJ databases">
        <title>Isolation of an actinomycete strain from pig manure.</title>
        <authorList>
            <person name="Gong T."/>
            <person name="Yu Z."/>
            <person name="An M."/>
            <person name="Wei C."/>
            <person name="Yang W."/>
            <person name="Liu L."/>
        </authorList>
    </citation>
    <scope>NUCLEOTIDE SEQUENCE [LARGE SCALE GENOMIC DNA]</scope>
    <source>
        <strain evidence="5 6">ZF39</strain>
    </source>
</reference>